<feature type="compositionally biased region" description="Basic and acidic residues" evidence="4">
    <location>
        <begin position="301"/>
        <end position="310"/>
    </location>
</feature>
<keyword evidence="2" id="KW-0472">Membrane</keyword>
<dbReference type="NCBIfam" id="TIGR03302">
    <property type="entry name" value="OM_YfiO"/>
    <property type="match status" value="1"/>
</dbReference>
<dbReference type="InterPro" id="IPR017689">
    <property type="entry name" value="BamD"/>
</dbReference>
<dbReference type="AlphaFoldDB" id="A0A562U1T6"/>
<evidence type="ECO:0000313" key="7">
    <source>
        <dbReference type="Proteomes" id="UP000317010"/>
    </source>
</evidence>
<comment type="caution">
    <text evidence="6">The sequence shown here is derived from an EMBL/GenBank/DDBJ whole genome shotgun (WGS) entry which is preliminary data.</text>
</comment>
<name>A0A562U1T6_9SPHI</name>
<dbReference type="SUPFAM" id="SSF48452">
    <property type="entry name" value="TPR-like"/>
    <property type="match status" value="1"/>
</dbReference>
<keyword evidence="7" id="KW-1185">Reference proteome</keyword>
<dbReference type="OrthoDB" id="9770761at2"/>
<dbReference type="RefSeq" id="WP_144912485.1">
    <property type="nucleotide sequence ID" value="NZ_VLLI01000006.1"/>
</dbReference>
<dbReference type="InterPro" id="IPR039565">
    <property type="entry name" value="BamD-like"/>
</dbReference>
<dbReference type="InterPro" id="IPR011990">
    <property type="entry name" value="TPR-like_helical_dom_sf"/>
</dbReference>
<organism evidence="6 7">
    <name type="scientific">Mucilaginibacter frigoritolerans</name>
    <dbReference type="NCBI Taxonomy" id="652788"/>
    <lineage>
        <taxon>Bacteria</taxon>
        <taxon>Pseudomonadati</taxon>
        <taxon>Bacteroidota</taxon>
        <taxon>Sphingobacteriia</taxon>
        <taxon>Sphingobacteriales</taxon>
        <taxon>Sphingobacteriaceae</taxon>
        <taxon>Mucilaginibacter</taxon>
    </lineage>
</organism>
<dbReference type="Pfam" id="PF13525">
    <property type="entry name" value="YfiO"/>
    <property type="match status" value="1"/>
</dbReference>
<dbReference type="PROSITE" id="PS51257">
    <property type="entry name" value="PROKAR_LIPOPROTEIN"/>
    <property type="match status" value="1"/>
</dbReference>
<keyword evidence="3" id="KW-0998">Cell outer membrane</keyword>
<evidence type="ECO:0000256" key="1">
    <source>
        <dbReference type="ARBA" id="ARBA00022729"/>
    </source>
</evidence>
<protein>
    <submittedName>
        <fullName evidence="6">Beta-barrel assembly machine subunit BamD</fullName>
    </submittedName>
</protein>
<sequence length="310" mass="35897">MFKKQLTLLASVFALFIIVLAGCKSKYEKLKASNDNAKKYAEAVKLYNKKEYAKALGLFEPLVTRYRGQEQAEDLYYYYAYTNYKLKDYTSARYHFKTFADTYPSSARAEECRFMSAYCYYLDSPIFSLDQENTNKAIDALQLFINLYPKSDRVPEASKLIQNLRDKLEEKSYANSKLYLTISDYQSAVISFGNTLRDYPDTKYAEEIEFLTIKAQYLYAYHSREDYQVDRYHLAITFADQFIEKYPNSKYLKDAKQFEKDSQSGTLKAKSVLAEALGNQKIAKKIAAKKDTVISQPPSEKGNDDKKIPN</sequence>
<keyword evidence="1" id="KW-0732">Signal</keyword>
<gene>
    <name evidence="6" type="ORF">JN11_02216</name>
</gene>
<proteinExistence type="predicted"/>
<dbReference type="EMBL" id="VLLI01000006">
    <property type="protein sequence ID" value="TWI99801.1"/>
    <property type="molecule type" value="Genomic_DNA"/>
</dbReference>
<accession>A0A562U1T6</accession>
<evidence type="ECO:0000313" key="6">
    <source>
        <dbReference type="EMBL" id="TWI99801.1"/>
    </source>
</evidence>
<evidence type="ECO:0000256" key="4">
    <source>
        <dbReference type="SAM" id="MobiDB-lite"/>
    </source>
</evidence>
<feature type="domain" description="Outer membrane lipoprotein BamD-like" evidence="5">
    <location>
        <begin position="35"/>
        <end position="215"/>
    </location>
</feature>
<reference evidence="6 7" key="1">
    <citation type="submission" date="2019-07" db="EMBL/GenBank/DDBJ databases">
        <title>Genomic Encyclopedia of Archaeal and Bacterial Type Strains, Phase II (KMG-II): from individual species to whole genera.</title>
        <authorList>
            <person name="Goeker M."/>
        </authorList>
    </citation>
    <scope>NUCLEOTIDE SEQUENCE [LARGE SCALE GENOMIC DNA]</scope>
    <source>
        <strain evidence="6 7">ATCC BAA-1854</strain>
    </source>
</reference>
<evidence type="ECO:0000259" key="5">
    <source>
        <dbReference type="Pfam" id="PF13525"/>
    </source>
</evidence>
<dbReference type="Gene3D" id="1.25.40.10">
    <property type="entry name" value="Tetratricopeptide repeat domain"/>
    <property type="match status" value="1"/>
</dbReference>
<evidence type="ECO:0000256" key="3">
    <source>
        <dbReference type="ARBA" id="ARBA00023237"/>
    </source>
</evidence>
<dbReference type="Proteomes" id="UP000317010">
    <property type="component" value="Unassembled WGS sequence"/>
</dbReference>
<evidence type="ECO:0000256" key="2">
    <source>
        <dbReference type="ARBA" id="ARBA00023136"/>
    </source>
</evidence>
<feature type="region of interest" description="Disordered" evidence="4">
    <location>
        <begin position="289"/>
        <end position="310"/>
    </location>
</feature>